<evidence type="ECO:0000256" key="3">
    <source>
        <dbReference type="ARBA" id="ARBA00023163"/>
    </source>
</evidence>
<evidence type="ECO:0000256" key="4">
    <source>
        <dbReference type="SAM" id="MobiDB-lite"/>
    </source>
</evidence>
<keyword evidence="7" id="KW-1185">Reference proteome</keyword>
<keyword evidence="3" id="KW-0804">Transcription</keyword>
<feature type="compositionally biased region" description="Basic and acidic residues" evidence="4">
    <location>
        <begin position="386"/>
        <end position="399"/>
    </location>
</feature>
<organism evidence="6 7">
    <name type="scientific">Hibiscus syriacus</name>
    <name type="common">Rose of Sharon</name>
    <dbReference type="NCBI Taxonomy" id="106335"/>
    <lineage>
        <taxon>Eukaryota</taxon>
        <taxon>Viridiplantae</taxon>
        <taxon>Streptophyta</taxon>
        <taxon>Embryophyta</taxon>
        <taxon>Tracheophyta</taxon>
        <taxon>Spermatophyta</taxon>
        <taxon>Magnoliopsida</taxon>
        <taxon>eudicotyledons</taxon>
        <taxon>Gunneridae</taxon>
        <taxon>Pentapetalae</taxon>
        <taxon>rosids</taxon>
        <taxon>malvids</taxon>
        <taxon>Malvales</taxon>
        <taxon>Malvaceae</taxon>
        <taxon>Malvoideae</taxon>
        <taxon>Hibiscus</taxon>
    </lineage>
</organism>
<dbReference type="AlphaFoldDB" id="A0A6A3A9X4"/>
<evidence type="ECO:0000313" key="7">
    <source>
        <dbReference type="Proteomes" id="UP000436088"/>
    </source>
</evidence>
<dbReference type="PANTHER" id="PTHR46266:SF1">
    <property type="entry name" value="TRANSCRIPTION FACTOR MYC1"/>
    <property type="match status" value="1"/>
</dbReference>
<dbReference type="Proteomes" id="UP000436088">
    <property type="component" value="Unassembled WGS sequence"/>
</dbReference>
<evidence type="ECO:0000259" key="5">
    <source>
        <dbReference type="Pfam" id="PF14215"/>
    </source>
</evidence>
<comment type="caution">
    <text evidence="6">The sequence shown here is derived from an EMBL/GenBank/DDBJ whole genome shotgun (WGS) entry which is preliminary data.</text>
</comment>
<dbReference type="Pfam" id="PF14215">
    <property type="entry name" value="bHLH-MYC_N"/>
    <property type="match status" value="1"/>
</dbReference>
<accession>A0A6A3A9X4</accession>
<name>A0A6A3A9X4_HIBSY</name>
<feature type="region of interest" description="Disordered" evidence="4">
    <location>
        <begin position="386"/>
        <end position="421"/>
    </location>
</feature>
<keyword evidence="1" id="KW-0805">Transcription regulation</keyword>
<feature type="compositionally biased region" description="Basic and acidic residues" evidence="4">
    <location>
        <begin position="410"/>
        <end position="419"/>
    </location>
</feature>
<sequence length="452" mass="51654">MTKLCCRENHLKVVKPCGYEMLSKIIVRLAVRSSYVDLLTIIFDLQTVVCFPYLGGVIELGVTELVPEDPNLLQHVKASLLNFSKLVSSEKSSSAQHNADDDKDPIFAKVNHEIVDLLDLDNIYSPTKEIKFEKFNEFHESINGDFDIGSPDVCSNSGEQNHQMDDSSMLEDAKGVASQVQSWHLMGDDFSIREKAAISFPKWVSLSHSRFKGFHEGDHTILSSLDLKVVNDLHYKRTVSAILRSLNCSIESSSFHTCGYKSSFSSWKKEGMENFHRPRVQHNILKKILFAVPLMHAGNSFKSLKGNGRKDYLRKLKNDANANAIGCVLLEKRRKRNFGSSGQWFLPSVRFVDFHPHYIDEELILKDTIKYFKELEARIEEFESSKNSMDFEPRSRRDSLGVVEQTSDNSENRRADKFRGVAIAQKGRSNKHYKELRLSDDEKPDEKLIINR</sequence>
<proteinExistence type="predicted"/>
<reference evidence="6" key="1">
    <citation type="submission" date="2019-09" db="EMBL/GenBank/DDBJ databases">
        <title>Draft genome information of white flower Hibiscus syriacus.</title>
        <authorList>
            <person name="Kim Y.-M."/>
        </authorList>
    </citation>
    <scope>NUCLEOTIDE SEQUENCE [LARGE SCALE GENOMIC DNA]</scope>
    <source>
        <strain evidence="6">YM2019G1</strain>
    </source>
</reference>
<keyword evidence="2" id="KW-0010">Activator</keyword>
<evidence type="ECO:0000313" key="6">
    <source>
        <dbReference type="EMBL" id="KAE8699759.1"/>
    </source>
</evidence>
<evidence type="ECO:0000256" key="1">
    <source>
        <dbReference type="ARBA" id="ARBA00023015"/>
    </source>
</evidence>
<feature type="domain" description="Transcription factor MYC/MYB N-terminal" evidence="5">
    <location>
        <begin position="42"/>
        <end position="78"/>
    </location>
</feature>
<dbReference type="EMBL" id="VEPZ02001034">
    <property type="protein sequence ID" value="KAE8699759.1"/>
    <property type="molecule type" value="Genomic_DNA"/>
</dbReference>
<dbReference type="InterPro" id="IPR025610">
    <property type="entry name" value="MYC/MYB_N"/>
</dbReference>
<gene>
    <name evidence="6" type="ORF">F3Y22_tig00110570pilonHSYRG00153</name>
</gene>
<dbReference type="PANTHER" id="PTHR46266">
    <property type="entry name" value="TRANSCRIPTION FACTOR TT8"/>
    <property type="match status" value="1"/>
</dbReference>
<evidence type="ECO:0000256" key="2">
    <source>
        <dbReference type="ARBA" id="ARBA00023159"/>
    </source>
</evidence>
<protein>
    <submittedName>
        <fullName evidence="6">Beta-amylase 2 isoform 1</fullName>
    </submittedName>
</protein>